<dbReference type="Proteomes" id="UP001189429">
    <property type="component" value="Unassembled WGS sequence"/>
</dbReference>
<proteinExistence type="predicted"/>
<gene>
    <name evidence="2" type="ORF">PCOR1329_LOCUS48558</name>
</gene>
<evidence type="ECO:0000313" key="2">
    <source>
        <dbReference type="EMBL" id="CAK0859107.1"/>
    </source>
</evidence>
<name>A0ABN9ULQ5_9DINO</name>
<comment type="caution">
    <text evidence="2">The sequence shown here is derived from an EMBL/GenBank/DDBJ whole genome shotgun (WGS) entry which is preliminary data.</text>
</comment>
<sequence>MGILSAGSLAALSFKLADRVAELGLQNFPEDGLPSEENLAVFEAAGRVAKEKGRFFVGSAEGEDLQKHFRRSWSKLPRVDVPVGDGSFPERHRQMAEFKKAKGACELDYPSYACFQSHLLDWGMKLVLMKVATPVDVLGYTLLLSKLWEEGGGARTSYHYDMHARRSMAKALEKGDDQWKRFMRKLDTELAAKASIGKGGGKASSGKGKLDGSSKGSSGAAVPGPRSLPPPVAPHAGRLGPAGRLATARRLDAVQKEVR</sequence>
<organism evidence="2 3">
    <name type="scientific">Prorocentrum cordatum</name>
    <dbReference type="NCBI Taxonomy" id="2364126"/>
    <lineage>
        <taxon>Eukaryota</taxon>
        <taxon>Sar</taxon>
        <taxon>Alveolata</taxon>
        <taxon>Dinophyceae</taxon>
        <taxon>Prorocentrales</taxon>
        <taxon>Prorocentraceae</taxon>
        <taxon>Prorocentrum</taxon>
    </lineage>
</organism>
<feature type="region of interest" description="Disordered" evidence="1">
    <location>
        <begin position="196"/>
        <end position="246"/>
    </location>
</feature>
<accession>A0ABN9ULQ5</accession>
<feature type="compositionally biased region" description="Low complexity" evidence="1">
    <location>
        <begin position="204"/>
        <end position="221"/>
    </location>
</feature>
<reference evidence="2" key="1">
    <citation type="submission" date="2023-10" db="EMBL/GenBank/DDBJ databases">
        <authorList>
            <person name="Chen Y."/>
            <person name="Shah S."/>
            <person name="Dougan E. K."/>
            <person name="Thang M."/>
            <person name="Chan C."/>
        </authorList>
    </citation>
    <scope>NUCLEOTIDE SEQUENCE [LARGE SCALE GENOMIC DNA]</scope>
</reference>
<keyword evidence="3" id="KW-1185">Reference proteome</keyword>
<evidence type="ECO:0000256" key="1">
    <source>
        <dbReference type="SAM" id="MobiDB-lite"/>
    </source>
</evidence>
<evidence type="ECO:0000313" key="3">
    <source>
        <dbReference type="Proteomes" id="UP001189429"/>
    </source>
</evidence>
<dbReference type="EMBL" id="CAUYUJ010015865">
    <property type="protein sequence ID" value="CAK0859107.1"/>
    <property type="molecule type" value="Genomic_DNA"/>
</dbReference>
<protein>
    <submittedName>
        <fullName evidence="2">Uncharacterized protein</fullName>
    </submittedName>
</protein>